<protein>
    <submittedName>
        <fullName evidence="1">Uncharacterized protein</fullName>
    </submittedName>
</protein>
<name>A0A7W6DBT0_9HYPH</name>
<gene>
    <name evidence="1" type="ORF">GGQ64_004873</name>
</gene>
<evidence type="ECO:0000313" key="1">
    <source>
        <dbReference type="EMBL" id="MBB3979629.1"/>
    </source>
</evidence>
<sequence>MISASTLGSIRPGGGRQCLDSDILGQALTLRSIEHGEPFEERDRLGLLAGLADALLLVVGNEAVGIDDSGAAFALHHIAAERKGLAKRQPALAGKPCWINAPQRISS</sequence>
<organism evidence="1 2">
    <name type="scientific">Mycoplana azooxidifex</name>
    <dbReference type="NCBI Taxonomy" id="1636188"/>
    <lineage>
        <taxon>Bacteria</taxon>
        <taxon>Pseudomonadati</taxon>
        <taxon>Pseudomonadota</taxon>
        <taxon>Alphaproteobacteria</taxon>
        <taxon>Hyphomicrobiales</taxon>
        <taxon>Rhizobiaceae</taxon>
        <taxon>Mycoplana</taxon>
    </lineage>
</organism>
<keyword evidence="2" id="KW-1185">Reference proteome</keyword>
<reference evidence="1 2" key="1">
    <citation type="submission" date="2020-08" db="EMBL/GenBank/DDBJ databases">
        <title>Genomic Encyclopedia of Type Strains, Phase IV (KMG-IV): sequencing the most valuable type-strain genomes for metagenomic binning, comparative biology and taxonomic classification.</title>
        <authorList>
            <person name="Goeker M."/>
        </authorList>
    </citation>
    <scope>NUCLEOTIDE SEQUENCE [LARGE SCALE GENOMIC DNA]</scope>
    <source>
        <strain evidence="1 2">DSM 100211</strain>
    </source>
</reference>
<dbReference type="AlphaFoldDB" id="A0A7W6DBT0"/>
<proteinExistence type="predicted"/>
<evidence type="ECO:0000313" key="2">
    <source>
        <dbReference type="Proteomes" id="UP000574761"/>
    </source>
</evidence>
<accession>A0A7W6DBT0</accession>
<dbReference type="Proteomes" id="UP000574761">
    <property type="component" value="Unassembled WGS sequence"/>
</dbReference>
<dbReference type="EMBL" id="JACIEE010000012">
    <property type="protein sequence ID" value="MBB3979629.1"/>
    <property type="molecule type" value="Genomic_DNA"/>
</dbReference>
<comment type="caution">
    <text evidence="1">The sequence shown here is derived from an EMBL/GenBank/DDBJ whole genome shotgun (WGS) entry which is preliminary data.</text>
</comment>